<comment type="caution">
    <text evidence="2">The sequence shown here is derived from an EMBL/GenBank/DDBJ whole genome shotgun (WGS) entry which is preliminary data.</text>
</comment>
<gene>
    <name evidence="2" type="ORF">CI610_03602</name>
</gene>
<proteinExistence type="predicted"/>
<accession>A0A2H9T2M4</accession>
<protein>
    <submittedName>
        <fullName evidence="2">Uncharacterized protein</fullName>
    </submittedName>
</protein>
<reference evidence="2" key="1">
    <citation type="journal article" date="2017" name="Appl. Environ. Microbiol.">
        <title>Molecular characterization of an Endozoicomonas-like organism causing infection in king scallop Pecten maximus L.</title>
        <authorList>
            <person name="Cano I."/>
            <person name="van Aerle R."/>
            <person name="Ross S."/>
            <person name="Verner-Jeffreys D.W."/>
            <person name="Paley R.K."/>
            <person name="Rimmer G."/>
            <person name="Ryder D."/>
            <person name="Hooper P."/>
            <person name="Stone D."/>
            <person name="Feist S.W."/>
        </authorList>
    </citation>
    <scope>NUCLEOTIDE SEQUENCE</scope>
</reference>
<evidence type="ECO:0000313" key="2">
    <source>
        <dbReference type="EMBL" id="PJE77475.1"/>
    </source>
</evidence>
<name>A0A2H9T2M4_9ZZZZ</name>
<dbReference type="AlphaFoldDB" id="A0A2H9T2M4"/>
<dbReference type="EMBL" id="NSIT01000571">
    <property type="protein sequence ID" value="PJE77475.1"/>
    <property type="molecule type" value="Genomic_DNA"/>
</dbReference>
<feature type="compositionally biased region" description="Acidic residues" evidence="1">
    <location>
        <begin position="82"/>
        <end position="92"/>
    </location>
</feature>
<organism evidence="2">
    <name type="scientific">invertebrate metagenome</name>
    <dbReference type="NCBI Taxonomy" id="1711999"/>
    <lineage>
        <taxon>unclassified sequences</taxon>
        <taxon>metagenomes</taxon>
        <taxon>organismal metagenomes</taxon>
    </lineage>
</organism>
<evidence type="ECO:0000256" key="1">
    <source>
        <dbReference type="SAM" id="MobiDB-lite"/>
    </source>
</evidence>
<sequence>MKKVKSALKKLPGFSQKEQFIHIWKDCIACHEKEMEVLLFDAIQYADSKFAELMQEEEERIKKEKYELHQQHSVPVMLDPEFSSENDNDTDQAQDIPNSAIVPIEDPDEEEQDISINKEIKEKLMTAAKMTKEKKYMEAIQWLKKIEKDYKGNLFLIAKTKLLCSENRIEFLKQKIKAFSQIEFYRAQSGAWNALYEEALNHNKRIPYLPIRLVHTTVMEISELADGFKSKNNMLKLALTEQKEAIKLLILISQDADLSSLQQEDVKSDVAMAKTQHVYFLSVFNNALSCFNNIQNMFKLKKELLERDRSNTYRWDTGRDLWKPEIKEKEGPTPTEQIFSLMKSTTDKVKTLKYMQPSTSDIKRISTLEHKNSLSW</sequence>
<feature type="region of interest" description="Disordered" evidence="1">
    <location>
        <begin position="79"/>
        <end position="108"/>
    </location>
</feature>